<evidence type="ECO:0000313" key="15">
    <source>
        <dbReference type="EMBL" id="CAF3027779.1"/>
    </source>
</evidence>
<evidence type="ECO:0000256" key="4">
    <source>
        <dbReference type="ARBA" id="ARBA00022475"/>
    </source>
</evidence>
<dbReference type="GO" id="GO:0005886">
    <property type="term" value="C:plasma membrane"/>
    <property type="evidence" value="ECO:0007669"/>
    <property type="project" value="UniProtKB-SubCell"/>
</dbReference>
<reference evidence="15" key="1">
    <citation type="submission" date="2021-02" db="EMBL/GenBank/DDBJ databases">
        <authorList>
            <person name="Bekaert M."/>
        </authorList>
    </citation>
    <scope>NUCLEOTIDE SEQUENCE</scope>
    <source>
        <strain evidence="15">IoA-00</strain>
    </source>
</reference>
<dbReference type="PANTHER" id="PTHR42643:SF24">
    <property type="entry name" value="IONOTROPIC RECEPTOR 60A"/>
    <property type="match status" value="1"/>
</dbReference>
<evidence type="ECO:0000256" key="5">
    <source>
        <dbReference type="ARBA" id="ARBA00022692"/>
    </source>
</evidence>
<evidence type="ECO:0000256" key="10">
    <source>
        <dbReference type="ARBA" id="ARBA00023180"/>
    </source>
</evidence>
<keyword evidence="3" id="KW-0813">Transport</keyword>
<dbReference type="EMBL" id="HG994587">
    <property type="protein sequence ID" value="CAF3027779.1"/>
    <property type="molecule type" value="Genomic_DNA"/>
</dbReference>
<dbReference type="Proteomes" id="UP000675881">
    <property type="component" value="Chromosome 8"/>
</dbReference>
<dbReference type="OrthoDB" id="6402295at2759"/>
<keyword evidence="5" id="KW-0812">Transmembrane</keyword>
<keyword evidence="8" id="KW-0472">Membrane</keyword>
<comment type="similarity">
    <text evidence="2">Belongs to the glutamate-gated ion channel (TC 1.A.10.1) family.</text>
</comment>
<gene>
    <name evidence="15" type="ORF">LSAA_13692</name>
</gene>
<dbReference type="Gene3D" id="1.10.287.70">
    <property type="match status" value="1"/>
</dbReference>
<dbReference type="InterPro" id="IPR019594">
    <property type="entry name" value="Glu/Gly-bd"/>
</dbReference>
<evidence type="ECO:0000256" key="8">
    <source>
        <dbReference type="ARBA" id="ARBA00023136"/>
    </source>
</evidence>
<evidence type="ECO:0000256" key="11">
    <source>
        <dbReference type="ARBA" id="ARBA00023286"/>
    </source>
</evidence>
<feature type="domain" description="Ionotropic glutamate receptor L-glutamate and glycine-binding" evidence="14">
    <location>
        <begin position="217"/>
        <end position="321"/>
    </location>
</feature>
<evidence type="ECO:0000256" key="1">
    <source>
        <dbReference type="ARBA" id="ARBA00004651"/>
    </source>
</evidence>
<dbReference type="Gene3D" id="3.40.190.10">
    <property type="entry name" value="Periplasmic binding protein-like II"/>
    <property type="match status" value="1"/>
</dbReference>
<keyword evidence="11" id="KW-1071">Ligand-gated ion channel</keyword>
<evidence type="ECO:0000259" key="13">
    <source>
        <dbReference type="Pfam" id="PF00060"/>
    </source>
</evidence>
<comment type="subcellular location">
    <subcellularLocation>
        <location evidence="1">Cell membrane</location>
        <topology evidence="1">Multi-pass membrane protein</topology>
    </subcellularLocation>
</comment>
<dbReference type="AlphaFoldDB" id="A0A7R8DAN4"/>
<keyword evidence="16" id="KW-1185">Reference proteome</keyword>
<dbReference type="InterPro" id="IPR052192">
    <property type="entry name" value="Insect_Ionotropic_Sensory_Rcpt"/>
</dbReference>
<keyword evidence="7" id="KW-0406">Ion transport</keyword>
<dbReference type="Pfam" id="PF00060">
    <property type="entry name" value="Lig_chan"/>
    <property type="match status" value="1"/>
</dbReference>
<evidence type="ECO:0000256" key="2">
    <source>
        <dbReference type="ARBA" id="ARBA00008685"/>
    </source>
</evidence>
<keyword evidence="10" id="KW-0325">Glycoprotein</keyword>
<dbReference type="InterPro" id="IPR001320">
    <property type="entry name" value="Iontro_rcpt_C"/>
</dbReference>
<evidence type="ECO:0000259" key="14">
    <source>
        <dbReference type="Pfam" id="PF10613"/>
    </source>
</evidence>
<proteinExistence type="inferred from homology"/>
<dbReference type="Pfam" id="PF10613">
    <property type="entry name" value="Lig_chan-Glu_bd"/>
    <property type="match status" value="1"/>
</dbReference>
<name>A0A7R8DAN4_LEPSM</name>
<evidence type="ECO:0000256" key="9">
    <source>
        <dbReference type="ARBA" id="ARBA00023170"/>
    </source>
</evidence>
<evidence type="ECO:0000313" key="16">
    <source>
        <dbReference type="Proteomes" id="UP000675881"/>
    </source>
</evidence>
<sequence length="732" mass="84822">MCWPQKLVLCIYFIHFIGPCWTSGLYDGAKQDNIKMIHAFLAMVPGNCTTFILEMNRFKELNIWDLSMSLQENNRALFMFTNQEEWKKNIMEIKRNKCQMHIILGKENNLIPLLQYIWENKLTRSGFYYFILTPKYSFSLIEQRAEAQDIMNLIMAKVQAFNSNIVPFYILDPNGGTRGGFTSKIHKTWVKNQSRFYPKEHVLYPQKFSDMNGRPIKCTYIKVFPYFYNENPEEFLGVDKNVVESIGVKMNYDLKYKVSVDGNFGAMSEEGNFSFNGMVGMVQRREVDCALSAITKSYIRSKVIDFSIGTYNTHASFITRKTGPVAKWRAMLNPFGINVWIALILTLIGFLSSYHFILKLSYHETTLSFQTSFLNIWGSFFNQTIIHPKKTSSRILMGSWFLFSICIVASYGGSLRSFLTLPLAKTPIDYLDGLVKSPLMIIILKGSIFENVFRDSKDNIFQRLWNKALTHNAEDVKCSNITTCIKLSQQSSHYQSLNLIFEWHVVHFFHPNMQLFFEKNAPYLDRFNEYLLKVKEAGLVEHWRRSALFRRKFENMGKELLDKNKKEMKEEEESLNEPITLDHLQGALMLYACGIGISLLIYISEKNVEPSPQTSERKKKMDKLATVRIYMLHFELFHEGKEKAGKWHHSESPSLVQNCGCQCSSLTFADSYGRIQGKTADRGADYTGARWCYIPFSHTCNDAQYSSRFRNQWSYEACATPRCGGLYTNFLG</sequence>
<dbReference type="PANTHER" id="PTHR42643">
    <property type="entry name" value="IONOTROPIC RECEPTOR 20A-RELATED"/>
    <property type="match status" value="1"/>
</dbReference>
<keyword evidence="12" id="KW-0407">Ion channel</keyword>
<protein>
    <submittedName>
        <fullName evidence="15">(salmon louse) hypothetical protein</fullName>
    </submittedName>
</protein>
<evidence type="ECO:0000256" key="3">
    <source>
        <dbReference type="ARBA" id="ARBA00022448"/>
    </source>
</evidence>
<organism evidence="15 16">
    <name type="scientific">Lepeophtheirus salmonis</name>
    <name type="common">Salmon louse</name>
    <name type="synonym">Caligus salmonis</name>
    <dbReference type="NCBI Taxonomy" id="72036"/>
    <lineage>
        <taxon>Eukaryota</taxon>
        <taxon>Metazoa</taxon>
        <taxon>Ecdysozoa</taxon>
        <taxon>Arthropoda</taxon>
        <taxon>Crustacea</taxon>
        <taxon>Multicrustacea</taxon>
        <taxon>Hexanauplia</taxon>
        <taxon>Copepoda</taxon>
        <taxon>Siphonostomatoida</taxon>
        <taxon>Caligidae</taxon>
        <taxon>Lepeophtheirus</taxon>
    </lineage>
</organism>
<evidence type="ECO:0000256" key="6">
    <source>
        <dbReference type="ARBA" id="ARBA00022989"/>
    </source>
</evidence>
<keyword evidence="4" id="KW-1003">Cell membrane</keyword>
<feature type="domain" description="Ionotropic glutamate receptor C-terminal" evidence="13">
    <location>
        <begin position="339"/>
        <end position="595"/>
    </location>
</feature>
<dbReference type="GO" id="GO:0015276">
    <property type="term" value="F:ligand-gated monoatomic ion channel activity"/>
    <property type="evidence" value="ECO:0007669"/>
    <property type="project" value="InterPro"/>
</dbReference>
<dbReference type="SUPFAM" id="SSF53850">
    <property type="entry name" value="Periplasmic binding protein-like II"/>
    <property type="match status" value="1"/>
</dbReference>
<evidence type="ECO:0000256" key="12">
    <source>
        <dbReference type="ARBA" id="ARBA00023303"/>
    </source>
</evidence>
<dbReference type="GO" id="GO:0050906">
    <property type="term" value="P:detection of stimulus involved in sensory perception"/>
    <property type="evidence" value="ECO:0007669"/>
    <property type="project" value="UniProtKB-ARBA"/>
</dbReference>
<keyword evidence="9" id="KW-0675">Receptor</keyword>
<keyword evidence="6" id="KW-1133">Transmembrane helix</keyword>
<accession>A0A7R8DAN4</accession>
<evidence type="ECO:0000256" key="7">
    <source>
        <dbReference type="ARBA" id="ARBA00023065"/>
    </source>
</evidence>